<keyword evidence="1" id="KW-0472">Membrane</keyword>
<organism evidence="2 3">
    <name type="scientific">Halorientalis regularis</name>
    <dbReference type="NCBI Taxonomy" id="660518"/>
    <lineage>
        <taxon>Archaea</taxon>
        <taxon>Methanobacteriati</taxon>
        <taxon>Methanobacteriota</taxon>
        <taxon>Stenosarchaea group</taxon>
        <taxon>Halobacteria</taxon>
        <taxon>Halobacteriales</taxon>
        <taxon>Haloarculaceae</taxon>
        <taxon>Halorientalis</taxon>
    </lineage>
</organism>
<dbReference type="AlphaFoldDB" id="A0A1G7M8D6"/>
<keyword evidence="1" id="KW-1133">Transmembrane helix</keyword>
<evidence type="ECO:0000313" key="3">
    <source>
        <dbReference type="Proteomes" id="UP000199076"/>
    </source>
</evidence>
<feature type="transmembrane region" description="Helical" evidence="1">
    <location>
        <begin position="165"/>
        <end position="184"/>
    </location>
</feature>
<name>A0A1G7M8D6_9EURY</name>
<dbReference type="Proteomes" id="UP000199076">
    <property type="component" value="Unassembled WGS sequence"/>
</dbReference>
<keyword evidence="3" id="KW-1185">Reference proteome</keyword>
<gene>
    <name evidence="2" type="ORF">SAMN05216218_107156</name>
</gene>
<reference evidence="3" key="1">
    <citation type="submission" date="2016-10" db="EMBL/GenBank/DDBJ databases">
        <authorList>
            <person name="Varghese N."/>
            <person name="Submissions S."/>
        </authorList>
    </citation>
    <scope>NUCLEOTIDE SEQUENCE [LARGE SCALE GENOMIC DNA]</scope>
    <source>
        <strain evidence="3">IBRC-M 10760</strain>
    </source>
</reference>
<dbReference type="STRING" id="660518.SAMN05216218_107156"/>
<protein>
    <recommendedName>
        <fullName evidence="4">PH domain-containing protein</fullName>
    </recommendedName>
</protein>
<feature type="transmembrane region" description="Helical" evidence="1">
    <location>
        <begin position="85"/>
        <end position="103"/>
    </location>
</feature>
<dbReference type="EMBL" id="FNBK01000007">
    <property type="protein sequence ID" value="SDF57460.1"/>
    <property type="molecule type" value="Genomic_DNA"/>
</dbReference>
<evidence type="ECO:0008006" key="4">
    <source>
        <dbReference type="Google" id="ProtNLM"/>
    </source>
</evidence>
<feature type="transmembrane region" description="Helical" evidence="1">
    <location>
        <begin position="115"/>
        <end position="135"/>
    </location>
</feature>
<keyword evidence="1" id="KW-0812">Transmembrane</keyword>
<dbReference type="RefSeq" id="WP_092691794.1">
    <property type="nucleotide sequence ID" value="NZ_FNBK01000007.1"/>
</dbReference>
<feature type="transmembrane region" description="Helical" evidence="1">
    <location>
        <begin position="20"/>
        <end position="44"/>
    </location>
</feature>
<evidence type="ECO:0000256" key="1">
    <source>
        <dbReference type="SAM" id="Phobius"/>
    </source>
</evidence>
<evidence type="ECO:0000313" key="2">
    <source>
        <dbReference type="EMBL" id="SDF57460.1"/>
    </source>
</evidence>
<dbReference type="OrthoDB" id="271870at2157"/>
<accession>A0A1G7M8D6</accession>
<sequence length="285" mass="30119">MHERVHQPAPQSPDRPDTVFALVAGLYAALLLSPAVVFAAAVAYPLGAGALYIALLAVLTAITTAGTVAVGRVRGVVERIGASRVARGLAVLPVLGMVGYGVAAASVDAPGTDGVVAAGIVLSGVGIATGMALVAMSRTRYARAVVEDESVRAEWKAGWPQPRRMRIQIGAVTLYLAGAALLFGGEFVGLGAYEWIGALAFVPGGAGLGWGQPRAYRLAPAGIERSNYVHRRLYEWDGFASVSVSEDAVVLYRESWWRPAFRCWREEIDDPDALIDALDDHLPRA</sequence>
<proteinExistence type="predicted"/>
<feature type="transmembrane region" description="Helical" evidence="1">
    <location>
        <begin position="50"/>
        <end position="73"/>
    </location>
</feature>